<feature type="transmembrane region" description="Helical" evidence="1">
    <location>
        <begin position="339"/>
        <end position="360"/>
    </location>
</feature>
<gene>
    <name evidence="2" type="ORF">GCM10007423_08860</name>
</gene>
<name>A0ABQ1YGE5_9BACT</name>
<keyword evidence="3" id="KW-1185">Reference proteome</keyword>
<dbReference type="EMBL" id="BMIA01000001">
    <property type="protein sequence ID" value="GGH24978.1"/>
    <property type="molecule type" value="Genomic_DNA"/>
</dbReference>
<keyword evidence="1" id="KW-0812">Transmembrane</keyword>
<keyword evidence="1" id="KW-0472">Membrane</keyword>
<evidence type="ECO:0000256" key="1">
    <source>
        <dbReference type="SAM" id="Phobius"/>
    </source>
</evidence>
<organism evidence="2 3">
    <name type="scientific">Dyadobacter endophyticus</name>
    <dbReference type="NCBI Taxonomy" id="1749036"/>
    <lineage>
        <taxon>Bacteria</taxon>
        <taxon>Pseudomonadati</taxon>
        <taxon>Bacteroidota</taxon>
        <taxon>Cytophagia</taxon>
        <taxon>Cytophagales</taxon>
        <taxon>Spirosomataceae</taxon>
        <taxon>Dyadobacter</taxon>
    </lineage>
</organism>
<accession>A0ABQ1YGE5</accession>
<evidence type="ECO:0000313" key="3">
    <source>
        <dbReference type="Proteomes" id="UP000600214"/>
    </source>
</evidence>
<evidence type="ECO:0000313" key="2">
    <source>
        <dbReference type="EMBL" id="GGH24978.1"/>
    </source>
</evidence>
<dbReference type="SUPFAM" id="SSF56235">
    <property type="entry name" value="N-terminal nucleophile aminohydrolases (Ntn hydrolases)"/>
    <property type="match status" value="1"/>
</dbReference>
<feature type="transmembrane region" description="Helical" evidence="1">
    <location>
        <begin position="264"/>
        <end position="285"/>
    </location>
</feature>
<feature type="transmembrane region" description="Helical" evidence="1">
    <location>
        <begin position="305"/>
        <end position="327"/>
    </location>
</feature>
<comment type="caution">
    <text evidence="2">The sequence shown here is derived from an EMBL/GenBank/DDBJ whole genome shotgun (WGS) entry which is preliminary data.</text>
</comment>
<reference evidence="3" key="1">
    <citation type="journal article" date="2019" name="Int. J. Syst. Evol. Microbiol.">
        <title>The Global Catalogue of Microorganisms (GCM) 10K type strain sequencing project: providing services to taxonomists for standard genome sequencing and annotation.</title>
        <authorList>
            <consortium name="The Broad Institute Genomics Platform"/>
            <consortium name="The Broad Institute Genome Sequencing Center for Infectious Disease"/>
            <person name="Wu L."/>
            <person name="Ma J."/>
        </authorList>
    </citation>
    <scope>NUCLEOTIDE SEQUENCE [LARGE SCALE GENOMIC DNA]</scope>
    <source>
        <strain evidence="3">CGMCC 1.15288</strain>
    </source>
</reference>
<sequence>MSYGDMFPQGGMNEAGLAFDGLTIYKKNIKIDPSKQNITNFSEFVHYIMQNCTTVEDVRRYANRYNRHRMPNGELFFADKSGRYLIMEPDTVLLGNDGKYIISNFCPSITPENERLNWARYRRGRDFINWQQSDNGADYCLALVDTMHECREKLGDGTMYSSIANLSEGDFSLYFYHDYTREVKFNLKQELAKGDRVIELASLFPDNIEYDRLVRYKVPQNDRRIFLFLLSCGGIFGVSAIFFLLSYLINIFRAPRAPDPYLKLRLVIIMICLPMLYYMFALIRTPAMFYSKAPFQDFQFSLKNVAAYLPFILLLLIVPLIRVNLHLARRKIWGLSSKLIFTLNNLVYITLILMFTYWGFYDVL</sequence>
<dbReference type="Gene3D" id="3.60.60.10">
    <property type="entry name" value="Penicillin V Acylase, Chain A"/>
    <property type="match status" value="1"/>
</dbReference>
<dbReference type="InterPro" id="IPR029055">
    <property type="entry name" value="Ntn_hydrolases_N"/>
</dbReference>
<keyword evidence="1" id="KW-1133">Transmembrane helix</keyword>
<feature type="transmembrane region" description="Helical" evidence="1">
    <location>
        <begin position="225"/>
        <end position="252"/>
    </location>
</feature>
<proteinExistence type="predicted"/>
<dbReference type="Proteomes" id="UP000600214">
    <property type="component" value="Unassembled WGS sequence"/>
</dbReference>
<protein>
    <submittedName>
        <fullName evidence="2">Uncharacterized protein</fullName>
    </submittedName>
</protein>